<comment type="caution">
    <text evidence="25">The sequence shown here is derived from an EMBL/GenBank/DDBJ whole genome shotgun (WGS) entry which is preliminary data.</text>
</comment>
<evidence type="ECO:0000256" key="19">
    <source>
        <dbReference type="ARBA" id="ARBA00047588"/>
    </source>
</evidence>
<organism evidence="25">
    <name type="scientific">Thermorudis peleae</name>
    <dbReference type="NCBI Taxonomy" id="1382356"/>
    <lineage>
        <taxon>Bacteria</taxon>
        <taxon>Pseudomonadati</taxon>
        <taxon>Thermomicrobiota</taxon>
        <taxon>Thermomicrobia</taxon>
        <taxon>Thermomicrobia incertae sedis</taxon>
        <taxon>Thermorudis</taxon>
    </lineage>
</organism>
<dbReference type="InterPro" id="IPR003736">
    <property type="entry name" value="PAAI_dom"/>
</dbReference>
<comment type="catalytic activity">
    <reaction evidence="21">
        <text>decanoyl-CoA + H2O = decanoate + CoA + H(+)</text>
        <dbReference type="Rhea" id="RHEA:40059"/>
        <dbReference type="ChEBI" id="CHEBI:15377"/>
        <dbReference type="ChEBI" id="CHEBI:15378"/>
        <dbReference type="ChEBI" id="CHEBI:27689"/>
        <dbReference type="ChEBI" id="CHEBI:57287"/>
        <dbReference type="ChEBI" id="CHEBI:61430"/>
    </reaction>
    <physiologicalReaction direction="left-to-right" evidence="21">
        <dbReference type="Rhea" id="RHEA:40060"/>
    </physiologicalReaction>
</comment>
<evidence type="ECO:0000256" key="9">
    <source>
        <dbReference type="ARBA" id="ARBA00022946"/>
    </source>
</evidence>
<evidence type="ECO:0000256" key="5">
    <source>
        <dbReference type="ARBA" id="ARBA00022490"/>
    </source>
</evidence>
<dbReference type="GO" id="GO:0005737">
    <property type="term" value="C:cytoplasm"/>
    <property type="evidence" value="ECO:0007669"/>
    <property type="project" value="UniProtKB-SubCell"/>
</dbReference>
<gene>
    <name evidence="25" type="ORF">ENP34_14190</name>
</gene>
<dbReference type="EMBL" id="DSIY01000330">
    <property type="protein sequence ID" value="HEG92568.1"/>
    <property type="molecule type" value="Genomic_DNA"/>
</dbReference>
<dbReference type="GO" id="GO:0016020">
    <property type="term" value="C:membrane"/>
    <property type="evidence" value="ECO:0007669"/>
    <property type="project" value="UniProtKB-SubCell"/>
</dbReference>
<comment type="subcellular location">
    <subcellularLocation>
        <location evidence="3">Cell projection</location>
        <location evidence="3">Ruffle membrane</location>
    </subcellularLocation>
    <subcellularLocation>
        <location evidence="2">Cytoplasm</location>
    </subcellularLocation>
    <subcellularLocation>
        <location evidence="1">Membrane</location>
        <topology evidence="1">Peripheral membrane protein</topology>
    </subcellularLocation>
</comment>
<keyword evidence="9" id="KW-0809">Transit peptide</keyword>
<dbReference type="GO" id="GO:0006631">
    <property type="term" value="P:fatty acid metabolic process"/>
    <property type="evidence" value="ECO:0007669"/>
    <property type="project" value="UniProtKB-KW"/>
</dbReference>
<evidence type="ECO:0000256" key="6">
    <source>
        <dbReference type="ARBA" id="ARBA00022703"/>
    </source>
</evidence>
<evidence type="ECO:0000256" key="4">
    <source>
        <dbReference type="ARBA" id="ARBA00022475"/>
    </source>
</evidence>
<evidence type="ECO:0000256" key="7">
    <source>
        <dbReference type="ARBA" id="ARBA00022801"/>
    </source>
</evidence>
<name>A0A831TL05_9BACT</name>
<dbReference type="InterPro" id="IPR029069">
    <property type="entry name" value="HotDog_dom_sf"/>
</dbReference>
<feature type="domain" description="Thioesterase" evidence="24">
    <location>
        <begin position="52"/>
        <end position="125"/>
    </location>
</feature>
<dbReference type="InterPro" id="IPR006683">
    <property type="entry name" value="Thioestr_dom"/>
</dbReference>
<dbReference type="Pfam" id="PF03061">
    <property type="entry name" value="4HBT"/>
    <property type="match status" value="1"/>
</dbReference>
<evidence type="ECO:0000256" key="17">
    <source>
        <dbReference type="ARBA" id="ARBA00040123"/>
    </source>
</evidence>
<keyword evidence="6" id="KW-0053">Apoptosis</keyword>
<comment type="catalytic activity">
    <reaction evidence="14">
        <text>(9Z)-octadecenoyl-CoA + H2O = (9Z)-octadecenoate + CoA + H(+)</text>
        <dbReference type="Rhea" id="RHEA:40139"/>
        <dbReference type="ChEBI" id="CHEBI:15377"/>
        <dbReference type="ChEBI" id="CHEBI:15378"/>
        <dbReference type="ChEBI" id="CHEBI:30823"/>
        <dbReference type="ChEBI" id="CHEBI:57287"/>
        <dbReference type="ChEBI" id="CHEBI:57387"/>
    </reaction>
    <physiologicalReaction direction="left-to-right" evidence="14">
        <dbReference type="Rhea" id="RHEA:40140"/>
    </physiologicalReaction>
</comment>
<keyword evidence="7" id="KW-0378">Hydrolase</keyword>
<evidence type="ECO:0000259" key="24">
    <source>
        <dbReference type="Pfam" id="PF03061"/>
    </source>
</evidence>
<evidence type="ECO:0000256" key="3">
    <source>
        <dbReference type="ARBA" id="ARBA00004632"/>
    </source>
</evidence>
<comment type="catalytic activity">
    <reaction evidence="23">
        <text>tetradecanoyl-CoA + H2O = tetradecanoate + CoA + H(+)</text>
        <dbReference type="Rhea" id="RHEA:40119"/>
        <dbReference type="ChEBI" id="CHEBI:15377"/>
        <dbReference type="ChEBI" id="CHEBI:15378"/>
        <dbReference type="ChEBI" id="CHEBI:30807"/>
        <dbReference type="ChEBI" id="CHEBI:57287"/>
        <dbReference type="ChEBI" id="CHEBI:57385"/>
    </reaction>
    <physiologicalReaction direction="left-to-right" evidence="23">
        <dbReference type="Rhea" id="RHEA:40120"/>
    </physiologicalReaction>
</comment>
<evidence type="ECO:0000256" key="13">
    <source>
        <dbReference type="ARBA" id="ARBA00035852"/>
    </source>
</evidence>
<dbReference type="GO" id="GO:0016289">
    <property type="term" value="F:acyl-CoA hydrolase activity"/>
    <property type="evidence" value="ECO:0007669"/>
    <property type="project" value="UniProtKB-ARBA"/>
</dbReference>
<dbReference type="NCBIfam" id="TIGR00369">
    <property type="entry name" value="unchar_dom_1"/>
    <property type="match status" value="1"/>
</dbReference>
<dbReference type="CDD" id="cd03443">
    <property type="entry name" value="PaaI_thioesterase"/>
    <property type="match status" value="1"/>
</dbReference>
<comment type="similarity">
    <text evidence="15">Belongs to the THEM4/THEM5 thioesterase family.</text>
</comment>
<evidence type="ECO:0000256" key="18">
    <source>
        <dbReference type="ARBA" id="ARBA00043210"/>
    </source>
</evidence>
<dbReference type="Gene3D" id="3.10.129.10">
    <property type="entry name" value="Hotdog Thioesterase"/>
    <property type="match status" value="1"/>
</dbReference>
<evidence type="ECO:0000256" key="21">
    <source>
        <dbReference type="ARBA" id="ARBA00047969"/>
    </source>
</evidence>
<dbReference type="PANTHER" id="PTHR12418:SF19">
    <property type="entry name" value="ACYL-COENZYME A THIOESTERASE THEM4"/>
    <property type="match status" value="1"/>
</dbReference>
<dbReference type="EC" id="3.1.2.2" evidence="16"/>
<evidence type="ECO:0000313" key="25">
    <source>
        <dbReference type="EMBL" id="HEG92568.1"/>
    </source>
</evidence>
<dbReference type="PANTHER" id="PTHR12418">
    <property type="entry name" value="ACYL-COENZYME A THIOESTERASE THEM4"/>
    <property type="match status" value="1"/>
</dbReference>
<evidence type="ECO:0000256" key="23">
    <source>
        <dbReference type="ARBA" id="ARBA00048180"/>
    </source>
</evidence>
<evidence type="ECO:0000256" key="1">
    <source>
        <dbReference type="ARBA" id="ARBA00004170"/>
    </source>
</evidence>
<keyword evidence="8" id="KW-0276">Fatty acid metabolism</keyword>
<evidence type="ECO:0000256" key="11">
    <source>
        <dbReference type="ARBA" id="ARBA00023136"/>
    </source>
</evidence>
<reference evidence="25" key="1">
    <citation type="journal article" date="2020" name="mSystems">
        <title>Genome- and Community-Level Interaction Insights into Carbon Utilization and Element Cycling Functions of Hydrothermarchaeota in Hydrothermal Sediment.</title>
        <authorList>
            <person name="Zhou Z."/>
            <person name="Liu Y."/>
            <person name="Xu W."/>
            <person name="Pan J."/>
            <person name="Luo Z.H."/>
            <person name="Li M."/>
        </authorList>
    </citation>
    <scope>NUCLEOTIDE SEQUENCE [LARGE SCALE GENOMIC DNA]</scope>
    <source>
        <strain evidence="25">SpSt-210</strain>
    </source>
</reference>
<keyword evidence="11" id="KW-0472">Membrane</keyword>
<evidence type="ECO:0000256" key="15">
    <source>
        <dbReference type="ARBA" id="ARBA00038456"/>
    </source>
</evidence>
<keyword evidence="4" id="KW-1003">Cell membrane</keyword>
<comment type="catalytic activity">
    <reaction evidence="20">
        <text>hexadecanoyl-CoA + H2O = hexadecanoate + CoA + H(+)</text>
        <dbReference type="Rhea" id="RHEA:16645"/>
        <dbReference type="ChEBI" id="CHEBI:7896"/>
        <dbReference type="ChEBI" id="CHEBI:15377"/>
        <dbReference type="ChEBI" id="CHEBI:15378"/>
        <dbReference type="ChEBI" id="CHEBI:57287"/>
        <dbReference type="ChEBI" id="CHEBI:57379"/>
        <dbReference type="EC" id="3.1.2.2"/>
    </reaction>
    <physiologicalReaction direction="left-to-right" evidence="20">
        <dbReference type="Rhea" id="RHEA:16646"/>
    </physiologicalReaction>
</comment>
<evidence type="ECO:0000256" key="22">
    <source>
        <dbReference type="ARBA" id="ARBA00048074"/>
    </source>
</evidence>
<evidence type="ECO:0000256" key="12">
    <source>
        <dbReference type="ARBA" id="ARBA00023273"/>
    </source>
</evidence>
<evidence type="ECO:0000256" key="14">
    <source>
        <dbReference type="ARBA" id="ARBA00037002"/>
    </source>
</evidence>
<evidence type="ECO:0000256" key="2">
    <source>
        <dbReference type="ARBA" id="ARBA00004496"/>
    </source>
</evidence>
<dbReference type="InterPro" id="IPR052365">
    <property type="entry name" value="THEM4/THEM5_acyl-CoA_thioest"/>
</dbReference>
<evidence type="ECO:0000256" key="8">
    <source>
        <dbReference type="ARBA" id="ARBA00022832"/>
    </source>
</evidence>
<comment type="catalytic activity">
    <reaction evidence="22">
        <text>dodecanoyl-CoA + H2O = dodecanoate + CoA + H(+)</text>
        <dbReference type="Rhea" id="RHEA:30135"/>
        <dbReference type="ChEBI" id="CHEBI:15377"/>
        <dbReference type="ChEBI" id="CHEBI:15378"/>
        <dbReference type="ChEBI" id="CHEBI:18262"/>
        <dbReference type="ChEBI" id="CHEBI:57287"/>
        <dbReference type="ChEBI" id="CHEBI:57375"/>
    </reaction>
    <physiologicalReaction direction="left-to-right" evidence="22">
        <dbReference type="Rhea" id="RHEA:30136"/>
    </physiologicalReaction>
</comment>
<keyword evidence="12" id="KW-0966">Cell projection</keyword>
<evidence type="ECO:0000256" key="16">
    <source>
        <dbReference type="ARBA" id="ARBA00038848"/>
    </source>
</evidence>
<comment type="catalytic activity">
    <reaction evidence="19">
        <text>octanoyl-CoA + H2O = octanoate + CoA + H(+)</text>
        <dbReference type="Rhea" id="RHEA:30143"/>
        <dbReference type="ChEBI" id="CHEBI:15377"/>
        <dbReference type="ChEBI" id="CHEBI:15378"/>
        <dbReference type="ChEBI" id="CHEBI:25646"/>
        <dbReference type="ChEBI" id="CHEBI:57287"/>
        <dbReference type="ChEBI" id="CHEBI:57386"/>
    </reaction>
    <physiologicalReaction direction="left-to-right" evidence="19">
        <dbReference type="Rhea" id="RHEA:30144"/>
    </physiologicalReaction>
</comment>
<evidence type="ECO:0000256" key="20">
    <source>
        <dbReference type="ARBA" id="ARBA00047734"/>
    </source>
</evidence>
<dbReference type="SUPFAM" id="SSF54637">
    <property type="entry name" value="Thioesterase/thiol ester dehydrase-isomerase"/>
    <property type="match status" value="1"/>
</dbReference>
<proteinExistence type="inferred from homology"/>
<accession>A0A831TL05</accession>
<dbReference type="AlphaFoldDB" id="A0A831TL05"/>
<keyword evidence="10" id="KW-0443">Lipid metabolism</keyword>
<protein>
    <recommendedName>
        <fullName evidence="17">Acyl-coenzyme A thioesterase THEM4</fullName>
        <ecNumber evidence="16">3.1.2.2</ecNumber>
    </recommendedName>
    <alternativeName>
        <fullName evidence="18">Thioesterase superfamily member 4</fullName>
    </alternativeName>
</protein>
<evidence type="ECO:0000256" key="10">
    <source>
        <dbReference type="ARBA" id="ARBA00023098"/>
    </source>
</evidence>
<keyword evidence="5" id="KW-0963">Cytoplasm</keyword>
<sequence>MSERARVNTITDHGCFGCGEQNPIGLRLAFFRDRDAVEAEFTPRPEHEGYAGLVHGGIISALLDEAMSWAVIADGRLAVTAQMSLRFRRPVEVGTPVRVRGRVIEERGRIVEARGELVDSDGTVLAEASGTFVRVSQAQQRAWEERYLRRG</sequence>
<comment type="catalytic activity">
    <reaction evidence="13">
        <text>(5Z,8Z,11Z,14Z)-eicosatetraenoyl-CoA + H2O = (5Z,8Z,11Z,14Z)-eicosatetraenoate + CoA + H(+)</text>
        <dbReference type="Rhea" id="RHEA:40151"/>
        <dbReference type="ChEBI" id="CHEBI:15377"/>
        <dbReference type="ChEBI" id="CHEBI:15378"/>
        <dbReference type="ChEBI" id="CHEBI:32395"/>
        <dbReference type="ChEBI" id="CHEBI:57287"/>
        <dbReference type="ChEBI" id="CHEBI:57368"/>
    </reaction>
    <physiologicalReaction direction="left-to-right" evidence="13">
        <dbReference type="Rhea" id="RHEA:40152"/>
    </physiologicalReaction>
</comment>